<comment type="caution">
    <text evidence="4">The sequence shown here is derived from an EMBL/GenBank/DDBJ whole genome shotgun (WGS) entry which is preliminary data.</text>
</comment>
<name>A0A7W7HWB6_9ACTN</name>
<dbReference type="Pfam" id="PF00440">
    <property type="entry name" value="TetR_N"/>
    <property type="match status" value="1"/>
</dbReference>
<dbReference type="PANTHER" id="PTHR30055:SF187">
    <property type="entry name" value="TRANSCRIPTIONAL REGULATORY PROTEIN"/>
    <property type="match status" value="1"/>
</dbReference>
<dbReference type="Gene3D" id="1.10.357.10">
    <property type="entry name" value="Tetracycline Repressor, domain 2"/>
    <property type="match status" value="1"/>
</dbReference>
<dbReference type="EMBL" id="JACHNH010000001">
    <property type="protein sequence ID" value="MBB4761965.1"/>
    <property type="molecule type" value="Genomic_DNA"/>
</dbReference>
<gene>
    <name evidence="4" type="ORF">BJ971_002521</name>
</gene>
<proteinExistence type="predicted"/>
<evidence type="ECO:0000259" key="3">
    <source>
        <dbReference type="PROSITE" id="PS50977"/>
    </source>
</evidence>
<dbReference type="PROSITE" id="PS50977">
    <property type="entry name" value="HTH_TETR_2"/>
    <property type="match status" value="1"/>
</dbReference>
<dbReference type="GO" id="GO:0003700">
    <property type="term" value="F:DNA-binding transcription factor activity"/>
    <property type="evidence" value="ECO:0007669"/>
    <property type="project" value="TreeGrafter"/>
</dbReference>
<dbReference type="PANTHER" id="PTHR30055">
    <property type="entry name" value="HTH-TYPE TRANSCRIPTIONAL REGULATOR RUTR"/>
    <property type="match status" value="1"/>
</dbReference>
<organism evidence="4 5">
    <name type="scientific">Actinoplanes digitatis</name>
    <dbReference type="NCBI Taxonomy" id="1868"/>
    <lineage>
        <taxon>Bacteria</taxon>
        <taxon>Bacillati</taxon>
        <taxon>Actinomycetota</taxon>
        <taxon>Actinomycetes</taxon>
        <taxon>Micromonosporales</taxon>
        <taxon>Micromonosporaceae</taxon>
        <taxon>Actinoplanes</taxon>
    </lineage>
</organism>
<dbReference type="InterPro" id="IPR009057">
    <property type="entry name" value="Homeodomain-like_sf"/>
</dbReference>
<dbReference type="InterPro" id="IPR001647">
    <property type="entry name" value="HTH_TetR"/>
</dbReference>
<keyword evidence="5" id="KW-1185">Reference proteome</keyword>
<evidence type="ECO:0000256" key="2">
    <source>
        <dbReference type="PROSITE-ProRule" id="PRU00335"/>
    </source>
</evidence>
<dbReference type="AlphaFoldDB" id="A0A7W7HWB6"/>
<reference evidence="4 5" key="1">
    <citation type="submission" date="2020-08" db="EMBL/GenBank/DDBJ databases">
        <title>Sequencing the genomes of 1000 actinobacteria strains.</title>
        <authorList>
            <person name="Klenk H.-P."/>
        </authorList>
    </citation>
    <scope>NUCLEOTIDE SEQUENCE [LARGE SCALE GENOMIC DNA]</scope>
    <source>
        <strain evidence="4 5">DSM 43149</strain>
    </source>
</reference>
<dbReference type="InterPro" id="IPR050109">
    <property type="entry name" value="HTH-type_TetR-like_transc_reg"/>
</dbReference>
<feature type="domain" description="HTH tetR-type" evidence="3">
    <location>
        <begin position="17"/>
        <end position="77"/>
    </location>
</feature>
<feature type="DNA-binding region" description="H-T-H motif" evidence="2">
    <location>
        <begin position="40"/>
        <end position="59"/>
    </location>
</feature>
<evidence type="ECO:0000256" key="1">
    <source>
        <dbReference type="ARBA" id="ARBA00023125"/>
    </source>
</evidence>
<keyword evidence="1 2" id="KW-0238">DNA-binding</keyword>
<dbReference type="RefSeq" id="WP_239087128.1">
    <property type="nucleotide sequence ID" value="NZ_BOMK01000002.1"/>
</dbReference>
<dbReference type="Proteomes" id="UP000578112">
    <property type="component" value="Unassembled WGS sequence"/>
</dbReference>
<accession>A0A7W7HWB6</accession>
<sequence>MIIAQHEAAAAAPEDAGDYRRRLLDGLAGSIVDVGYRNTTVADIVRRARTSRRTFYAHFPDREACYAALLADENRRMIDQITAAVDPAAPWTAQVRQAVEAWIACAESRPEITLSWIRDLPSLGAAARDLQRDRQEAFVTMIQALCATEAWSAVRAGPVSRQLAIMLLGGLRELTATTVEDGGRLRDNTEFAIRASAALLGPGPDLSPPPAH</sequence>
<dbReference type="GO" id="GO:0000976">
    <property type="term" value="F:transcription cis-regulatory region binding"/>
    <property type="evidence" value="ECO:0007669"/>
    <property type="project" value="TreeGrafter"/>
</dbReference>
<evidence type="ECO:0000313" key="4">
    <source>
        <dbReference type="EMBL" id="MBB4761965.1"/>
    </source>
</evidence>
<protein>
    <submittedName>
        <fullName evidence="4">AcrR family transcriptional regulator</fullName>
    </submittedName>
</protein>
<dbReference type="SUPFAM" id="SSF46689">
    <property type="entry name" value="Homeodomain-like"/>
    <property type="match status" value="1"/>
</dbReference>
<evidence type="ECO:0000313" key="5">
    <source>
        <dbReference type="Proteomes" id="UP000578112"/>
    </source>
</evidence>